<keyword evidence="4" id="KW-1185">Reference proteome</keyword>
<comment type="caution">
    <text evidence="3">The sequence shown here is derived from an EMBL/GenBank/DDBJ whole genome shotgun (WGS) entry which is preliminary data.</text>
</comment>
<feature type="domain" description="UspA" evidence="2">
    <location>
        <begin position="4"/>
        <end position="157"/>
    </location>
</feature>
<dbReference type="InterPro" id="IPR006016">
    <property type="entry name" value="UspA"/>
</dbReference>
<evidence type="ECO:0000313" key="4">
    <source>
        <dbReference type="Proteomes" id="UP000029443"/>
    </source>
</evidence>
<dbReference type="PANTHER" id="PTHR46268:SF15">
    <property type="entry name" value="UNIVERSAL STRESS PROTEIN HP_0031"/>
    <property type="match status" value="1"/>
</dbReference>
<feature type="domain" description="UspA" evidence="2">
    <location>
        <begin position="208"/>
        <end position="282"/>
    </location>
</feature>
<dbReference type="EMBL" id="ARXU01000001">
    <property type="protein sequence ID" value="KGD62694.1"/>
    <property type="molecule type" value="Genomic_DNA"/>
</dbReference>
<dbReference type="CDD" id="cd00293">
    <property type="entry name" value="USP-like"/>
    <property type="match status" value="2"/>
</dbReference>
<evidence type="ECO:0000313" key="3">
    <source>
        <dbReference type="EMBL" id="KGD62694.1"/>
    </source>
</evidence>
<protein>
    <submittedName>
        <fullName evidence="3">Universal stress protein</fullName>
    </submittedName>
</protein>
<dbReference type="PANTHER" id="PTHR46268">
    <property type="entry name" value="STRESS RESPONSE PROTEIN NHAX"/>
    <property type="match status" value="1"/>
</dbReference>
<dbReference type="PRINTS" id="PR01438">
    <property type="entry name" value="UNVRSLSTRESS"/>
</dbReference>
<gene>
    <name evidence="3" type="ORF">T9A_00014</name>
</gene>
<dbReference type="SUPFAM" id="SSF52402">
    <property type="entry name" value="Adenine nucleotide alpha hydrolases-like"/>
    <property type="match status" value="2"/>
</dbReference>
<dbReference type="Proteomes" id="UP000029443">
    <property type="component" value="Unassembled WGS sequence"/>
</dbReference>
<dbReference type="Pfam" id="PF00582">
    <property type="entry name" value="Usp"/>
    <property type="match status" value="2"/>
</dbReference>
<dbReference type="Gene3D" id="3.40.50.12370">
    <property type="match status" value="1"/>
</dbReference>
<proteinExistence type="inferred from homology"/>
<dbReference type="RefSeq" id="WP_035244056.1">
    <property type="nucleotide sequence ID" value="NZ_ARXU01000001.1"/>
</dbReference>
<name>A0ABR4WGG2_9GAMM</name>
<dbReference type="InterPro" id="IPR006015">
    <property type="entry name" value="Universal_stress_UspA"/>
</dbReference>
<accession>A0ABR4WGG2</accession>
<comment type="similarity">
    <text evidence="1">Belongs to the universal stress protein A family.</text>
</comment>
<evidence type="ECO:0000259" key="2">
    <source>
        <dbReference type="Pfam" id="PF00582"/>
    </source>
</evidence>
<reference evidence="3 4" key="1">
    <citation type="submission" date="2012-09" db="EMBL/GenBank/DDBJ databases">
        <title>Genome Sequence of alkane-degrading Bacterium Alcanivorax jadensis T9.</title>
        <authorList>
            <person name="Lai Q."/>
            <person name="Shao Z."/>
        </authorList>
    </citation>
    <scope>NUCLEOTIDE SEQUENCE [LARGE SCALE GENOMIC DNA]</scope>
    <source>
        <strain evidence="3 4">T9</strain>
    </source>
</reference>
<evidence type="ECO:0000256" key="1">
    <source>
        <dbReference type="ARBA" id="ARBA00008791"/>
    </source>
</evidence>
<organism evidence="3 4">
    <name type="scientific">Alcanivorax jadensis T9</name>
    <dbReference type="NCBI Taxonomy" id="1177181"/>
    <lineage>
        <taxon>Bacteria</taxon>
        <taxon>Pseudomonadati</taxon>
        <taxon>Pseudomonadota</taxon>
        <taxon>Gammaproteobacteria</taxon>
        <taxon>Oceanospirillales</taxon>
        <taxon>Alcanivoracaceae</taxon>
        <taxon>Alcanivorax</taxon>
    </lineage>
</organism>
<sequence length="282" mass="30660">MSEVIACIDGSPAAARVCDYAVWAVQRLNAPLTLLHVLDHSRYPVESDLSGNLLLGGRESLLTELSELDAKRNKLALEQGKLMLDGAASRAIEKGVAEPKQRQRHGGLVETLAGMQEQTRILVIGKLGEEHAGEAAQVGDHVEQVIRTMHKPILVVPSDFAEPGKIMLAFDGSPTCREGVKLLAASPLFLGLPCHLVAVGKDKQLSEDLDWARDTLEKSGHEVEVAQLEGDVEPALHQYQQDNGIDMVVMGAYGHSRIREFFVGSTTSKMIKNATVPHLLLR</sequence>